<organism evidence="1 2">
    <name type="scientific">Sitophilus oryzae</name>
    <name type="common">Rice weevil</name>
    <name type="synonym">Curculio oryzae</name>
    <dbReference type="NCBI Taxonomy" id="7048"/>
    <lineage>
        <taxon>Eukaryota</taxon>
        <taxon>Metazoa</taxon>
        <taxon>Ecdysozoa</taxon>
        <taxon>Arthropoda</taxon>
        <taxon>Hexapoda</taxon>
        <taxon>Insecta</taxon>
        <taxon>Pterygota</taxon>
        <taxon>Neoptera</taxon>
        <taxon>Endopterygota</taxon>
        <taxon>Coleoptera</taxon>
        <taxon>Polyphaga</taxon>
        <taxon>Cucujiformia</taxon>
        <taxon>Curculionidae</taxon>
        <taxon>Dryophthorinae</taxon>
        <taxon>Sitophilus</taxon>
    </lineage>
</organism>
<protein>
    <submittedName>
        <fullName evidence="2">Uncharacterized protein LOC115878894</fullName>
    </submittedName>
</protein>
<dbReference type="RefSeq" id="XP_030751364.1">
    <property type="nucleotide sequence ID" value="XM_030895504.1"/>
</dbReference>
<gene>
    <name evidence="2" type="primary">LOC115878894</name>
</gene>
<evidence type="ECO:0000313" key="2">
    <source>
        <dbReference type="RefSeq" id="XP_030751364.1"/>
    </source>
</evidence>
<keyword evidence="1" id="KW-1185">Reference proteome</keyword>
<dbReference type="AlphaFoldDB" id="A0A6J2XL24"/>
<reference evidence="2" key="1">
    <citation type="submission" date="2025-08" db="UniProtKB">
        <authorList>
            <consortium name="RefSeq"/>
        </authorList>
    </citation>
    <scope>IDENTIFICATION</scope>
    <source>
        <tissue evidence="2">Gonads</tissue>
    </source>
</reference>
<accession>A0A6J2XL24</accession>
<dbReference type="GeneID" id="115878894"/>
<sequence>MEYQITPNGTVLDLIFLSRLVKRQSLLLSVTTCSVYFALTTSVRELVFYVKQHFQVPKCQNFSHKELELALEEIVQDLDCDNLKIDAVYIPPNVDELTDEENFSDDVERREQNENADIAGTFEIHTNENDLYGDSDEEPLAVKRQRILEQNQTNLNPVWRSGNFLHQNVPKSKEEDMTEALRKSVRGFIIIIYRFGTSCDVVRCLTSTSPDRSIVPRLDFWHSLLL</sequence>
<evidence type="ECO:0000313" key="1">
    <source>
        <dbReference type="Proteomes" id="UP000504635"/>
    </source>
</evidence>
<dbReference type="OrthoDB" id="6781202at2759"/>
<dbReference type="InParanoid" id="A0A6J2XL24"/>
<dbReference type="Proteomes" id="UP000504635">
    <property type="component" value="Unplaced"/>
</dbReference>
<proteinExistence type="predicted"/>
<name>A0A6J2XL24_SITOR</name>
<dbReference type="KEGG" id="soy:115878894"/>